<organism evidence="1 2">
    <name type="scientific">Quillaja saponaria</name>
    <name type="common">Soap bark tree</name>
    <dbReference type="NCBI Taxonomy" id="32244"/>
    <lineage>
        <taxon>Eukaryota</taxon>
        <taxon>Viridiplantae</taxon>
        <taxon>Streptophyta</taxon>
        <taxon>Embryophyta</taxon>
        <taxon>Tracheophyta</taxon>
        <taxon>Spermatophyta</taxon>
        <taxon>Magnoliopsida</taxon>
        <taxon>eudicotyledons</taxon>
        <taxon>Gunneridae</taxon>
        <taxon>Pentapetalae</taxon>
        <taxon>rosids</taxon>
        <taxon>fabids</taxon>
        <taxon>Fabales</taxon>
        <taxon>Quillajaceae</taxon>
        <taxon>Quillaja</taxon>
    </lineage>
</organism>
<keyword evidence="2" id="KW-1185">Reference proteome</keyword>
<protein>
    <submittedName>
        <fullName evidence="1">Isocitrate dehydrogenase [NADP]</fullName>
    </submittedName>
</protein>
<proteinExistence type="predicted"/>
<evidence type="ECO:0000313" key="2">
    <source>
        <dbReference type="Proteomes" id="UP001163823"/>
    </source>
</evidence>
<name>A0AAD7VGA5_QUISA</name>
<dbReference type="AlphaFoldDB" id="A0AAD7VGA5"/>
<dbReference type="KEGG" id="qsa:O6P43_004648"/>
<comment type="caution">
    <text evidence="1">The sequence shown here is derived from an EMBL/GenBank/DDBJ whole genome shotgun (WGS) entry which is preliminary data.</text>
</comment>
<reference evidence="1" key="1">
    <citation type="journal article" date="2023" name="Science">
        <title>Elucidation of the pathway for biosynthesis of saponin adjuvants from the soapbark tree.</title>
        <authorList>
            <person name="Reed J."/>
            <person name="Orme A."/>
            <person name="El-Demerdash A."/>
            <person name="Owen C."/>
            <person name="Martin L.B.B."/>
            <person name="Misra R.C."/>
            <person name="Kikuchi S."/>
            <person name="Rejzek M."/>
            <person name="Martin A.C."/>
            <person name="Harkess A."/>
            <person name="Leebens-Mack J."/>
            <person name="Louveau T."/>
            <person name="Stephenson M.J."/>
            <person name="Osbourn A."/>
        </authorList>
    </citation>
    <scope>NUCLEOTIDE SEQUENCE</scope>
    <source>
        <strain evidence="1">S10</strain>
    </source>
</reference>
<gene>
    <name evidence="1" type="ORF">O6P43_004648</name>
</gene>
<dbReference type="EMBL" id="JARAOO010000003">
    <property type="protein sequence ID" value="KAJ7974603.1"/>
    <property type="molecule type" value="Genomic_DNA"/>
</dbReference>
<dbReference type="Proteomes" id="UP001163823">
    <property type="component" value="Chromosome 3"/>
</dbReference>
<evidence type="ECO:0000313" key="1">
    <source>
        <dbReference type="EMBL" id="KAJ7974603.1"/>
    </source>
</evidence>
<sequence length="83" mass="9128">MLRANLRSAMSGVTMLSYSSSSSLALKNPSLRFTSRPRLFNGVPFGNRVSFSANFNHVSLRCYAASSGSDRIRVQNPIVEMGR</sequence>
<accession>A0AAD7VGA5</accession>